<dbReference type="PANTHER" id="PTHR43004:SF19">
    <property type="entry name" value="BINDING MONOOXYGENASE, PUTATIVE (JCVI)-RELATED"/>
    <property type="match status" value="1"/>
</dbReference>
<dbReference type="InterPro" id="IPR036188">
    <property type="entry name" value="FAD/NAD-bd_sf"/>
</dbReference>
<organism evidence="5 6">
    <name type="scientific">Allokutzneria albata</name>
    <name type="common">Kibdelosporangium albatum</name>
    <dbReference type="NCBI Taxonomy" id="211114"/>
    <lineage>
        <taxon>Bacteria</taxon>
        <taxon>Bacillati</taxon>
        <taxon>Actinomycetota</taxon>
        <taxon>Actinomycetes</taxon>
        <taxon>Pseudonocardiales</taxon>
        <taxon>Pseudonocardiaceae</taxon>
        <taxon>Allokutzneria</taxon>
    </lineage>
</organism>
<dbReference type="GO" id="GO:0071949">
    <property type="term" value="F:FAD binding"/>
    <property type="evidence" value="ECO:0007669"/>
    <property type="project" value="InterPro"/>
</dbReference>
<evidence type="ECO:0000256" key="1">
    <source>
        <dbReference type="ARBA" id="ARBA00001974"/>
    </source>
</evidence>
<comment type="cofactor">
    <cofactor evidence="1">
        <name>FAD</name>
        <dbReference type="ChEBI" id="CHEBI:57692"/>
    </cofactor>
</comment>
<evidence type="ECO:0000256" key="3">
    <source>
        <dbReference type="ARBA" id="ARBA00022827"/>
    </source>
</evidence>
<protein>
    <submittedName>
        <fullName evidence="5">2-polyprenyl-6-methoxyphenol hydroxylase</fullName>
    </submittedName>
</protein>
<dbReference type="PRINTS" id="PR00420">
    <property type="entry name" value="RNGMNOXGNASE"/>
</dbReference>
<evidence type="ECO:0000313" key="6">
    <source>
        <dbReference type="Proteomes" id="UP000183376"/>
    </source>
</evidence>
<dbReference type="AlphaFoldDB" id="A0A1H0B656"/>
<dbReference type="RefSeq" id="WP_030426955.1">
    <property type="nucleotide sequence ID" value="NZ_JOEF01000001.1"/>
</dbReference>
<dbReference type="Gene3D" id="3.40.30.120">
    <property type="match status" value="1"/>
</dbReference>
<dbReference type="PANTHER" id="PTHR43004">
    <property type="entry name" value="TRK SYSTEM POTASSIUM UPTAKE PROTEIN"/>
    <property type="match status" value="1"/>
</dbReference>
<keyword evidence="2" id="KW-0285">Flavoprotein</keyword>
<sequence>MEREHAPVLIIGAGLAGLSAAMFLGLHGVRALVVEKHAGTARHPKARGQFPHTMQALRIAGVEDAFLAAQPADPGFTIKIAATTSGPVFHTILAGETPDFSAFSRNAWANVSQEKAEVILLERARELGADVRFSTKAESLEQDADGVTVVIRDLITGTAREVRADHVVAADGHRSPVREWLGIGRHGRGVLGEGVNAVFEADLGADFDGRNLLFYLRNPELPGGGGAFTSTDDRNRFTFGVGEVDDIDEQRWTELIRIATGRPDLEPKLLACNSKTTTSALVADRFGAGRVQLIGDAVRTMPPHGAMGGNSAIMDGFSLAWKLAMVVKGQAGQGLLDSHDAERRPYSEVLVEQQYANMVRRNSPHLADGTEAEPIDPAELILGYRYPDGAIVREADEDGALFENPAEPTGRPGSHVPHDKSTVDIFGRGFVLLADESTWDTKATEAAKALGVELPVHRVEDPARYGVSTRGAVLVRPDGFVAWRGEGDLEAALRTVLGR</sequence>
<dbReference type="Pfam" id="PF01494">
    <property type="entry name" value="FAD_binding_3"/>
    <property type="match status" value="1"/>
</dbReference>
<keyword evidence="3" id="KW-0274">FAD</keyword>
<dbReference type="STRING" id="211114.SAMN04489726_6496"/>
<accession>A0A1H0B656</accession>
<dbReference type="Gene3D" id="3.50.50.60">
    <property type="entry name" value="FAD/NAD(P)-binding domain"/>
    <property type="match status" value="1"/>
</dbReference>
<reference evidence="5 6" key="1">
    <citation type="submission" date="2016-10" db="EMBL/GenBank/DDBJ databases">
        <authorList>
            <person name="de Groot N.N."/>
        </authorList>
    </citation>
    <scope>NUCLEOTIDE SEQUENCE [LARGE SCALE GENOMIC DNA]</scope>
    <source>
        <strain evidence="5 6">DSM 44149</strain>
    </source>
</reference>
<evidence type="ECO:0000256" key="2">
    <source>
        <dbReference type="ARBA" id="ARBA00022630"/>
    </source>
</evidence>
<dbReference type="InterPro" id="IPR002938">
    <property type="entry name" value="FAD-bd"/>
</dbReference>
<feature type="domain" description="FAD-binding" evidence="4">
    <location>
        <begin position="6"/>
        <end position="353"/>
    </location>
</feature>
<evidence type="ECO:0000259" key="4">
    <source>
        <dbReference type="Pfam" id="PF01494"/>
    </source>
</evidence>
<evidence type="ECO:0000313" key="5">
    <source>
        <dbReference type="EMBL" id="SDN41101.1"/>
    </source>
</evidence>
<dbReference type="GO" id="GO:0016709">
    <property type="term" value="F:oxidoreductase activity, acting on paired donors, with incorporation or reduction of molecular oxygen, NAD(P)H as one donor, and incorporation of one atom of oxygen"/>
    <property type="evidence" value="ECO:0007669"/>
    <property type="project" value="UniProtKB-ARBA"/>
</dbReference>
<dbReference type="eggNOG" id="COG0654">
    <property type="taxonomic scope" value="Bacteria"/>
</dbReference>
<keyword evidence="6" id="KW-1185">Reference proteome</keyword>
<dbReference type="SUPFAM" id="SSF51905">
    <property type="entry name" value="FAD/NAD(P)-binding domain"/>
    <property type="match status" value="1"/>
</dbReference>
<dbReference type="Gene3D" id="3.30.9.10">
    <property type="entry name" value="D-Amino Acid Oxidase, subunit A, domain 2"/>
    <property type="match status" value="1"/>
</dbReference>
<dbReference type="EMBL" id="LT629701">
    <property type="protein sequence ID" value="SDN41101.1"/>
    <property type="molecule type" value="Genomic_DNA"/>
</dbReference>
<dbReference type="InterPro" id="IPR050641">
    <property type="entry name" value="RIFMO-like"/>
</dbReference>
<gene>
    <name evidence="5" type="ORF">SAMN04489726_6496</name>
</gene>
<name>A0A1H0B656_ALLAB</name>
<dbReference type="Proteomes" id="UP000183376">
    <property type="component" value="Chromosome I"/>
</dbReference>
<dbReference type="Pfam" id="PF21274">
    <property type="entry name" value="Rng_hyd_C"/>
    <property type="match status" value="1"/>
</dbReference>
<proteinExistence type="predicted"/>
<dbReference type="OrthoDB" id="4246007at2"/>